<dbReference type="InterPro" id="IPR013847">
    <property type="entry name" value="POU"/>
</dbReference>
<keyword evidence="2 5" id="KW-0238">DNA-binding</keyword>
<feature type="DNA-binding region" description="Homeobox" evidence="5">
    <location>
        <begin position="146"/>
        <end position="205"/>
    </location>
</feature>
<dbReference type="Proteomes" id="UP000035642">
    <property type="component" value="Unassembled WGS sequence"/>
</dbReference>
<dbReference type="SUPFAM" id="SSF47413">
    <property type="entry name" value="lambda repressor-like DNA-binding domains"/>
    <property type="match status" value="1"/>
</dbReference>
<sequence>MPTRNAQVSFVLCANFWVVELFLYNGDTNVSTRPTIDAMRVHRTADTENISSIISATIFDELEQFVSEFRQRRIDLGYTQEEVGWSISNSSTYSQTTISRFENRLLSLKNMCRLKNMLDEWLKNADSSPNRAALIPPQFYIRQNKTRRRRTTIKEHIKQQMEQHFAIEHMPSSTTLAHLSDEWKLDYEVVRVWFCNRRRKLRRDSGDLKVLLPEPVFLDPKQAPVSTTDSAN</sequence>
<dbReference type="Pfam" id="PF00046">
    <property type="entry name" value="Homeodomain"/>
    <property type="match status" value="1"/>
</dbReference>
<evidence type="ECO:0000256" key="1">
    <source>
        <dbReference type="ARBA" id="ARBA00004123"/>
    </source>
</evidence>
<dbReference type="PROSITE" id="PS50071">
    <property type="entry name" value="HOMEOBOX_2"/>
    <property type="match status" value="1"/>
</dbReference>
<dbReference type="GO" id="GO:0000981">
    <property type="term" value="F:DNA-binding transcription factor activity, RNA polymerase II-specific"/>
    <property type="evidence" value="ECO:0007669"/>
    <property type="project" value="TreeGrafter"/>
</dbReference>
<organism evidence="10 11">
    <name type="scientific">Angiostrongylus cantonensis</name>
    <name type="common">Rat lungworm</name>
    <dbReference type="NCBI Taxonomy" id="6313"/>
    <lineage>
        <taxon>Eukaryota</taxon>
        <taxon>Metazoa</taxon>
        <taxon>Ecdysozoa</taxon>
        <taxon>Nematoda</taxon>
        <taxon>Chromadorea</taxon>
        <taxon>Rhabditida</taxon>
        <taxon>Rhabditina</taxon>
        <taxon>Rhabditomorpha</taxon>
        <taxon>Strongyloidea</taxon>
        <taxon>Metastrongylidae</taxon>
        <taxon>Angiostrongylus</taxon>
    </lineage>
</organism>
<feature type="chain" id="PRO_5007630073" evidence="7">
    <location>
        <begin position="22"/>
        <end position="232"/>
    </location>
</feature>
<dbReference type="SMART" id="SM00389">
    <property type="entry name" value="HOX"/>
    <property type="match status" value="1"/>
</dbReference>
<reference evidence="11" key="2">
    <citation type="submission" date="2016-04" db="UniProtKB">
        <authorList>
            <consortium name="WormBaseParasite"/>
        </authorList>
    </citation>
    <scope>IDENTIFICATION</scope>
</reference>
<keyword evidence="4 5" id="KW-0539">Nucleus</keyword>
<dbReference type="Pfam" id="PF00157">
    <property type="entry name" value="Pou"/>
    <property type="match status" value="1"/>
</dbReference>
<evidence type="ECO:0000259" key="8">
    <source>
        <dbReference type="PROSITE" id="PS50071"/>
    </source>
</evidence>
<evidence type="ECO:0000256" key="3">
    <source>
        <dbReference type="ARBA" id="ARBA00023155"/>
    </source>
</evidence>
<dbReference type="WBParaSite" id="ACAC_0000162301-mRNA-1">
    <property type="protein sequence ID" value="ACAC_0000162301-mRNA-1"/>
    <property type="gene ID" value="ACAC_0000162301"/>
</dbReference>
<evidence type="ECO:0000256" key="7">
    <source>
        <dbReference type="SAM" id="SignalP"/>
    </source>
</evidence>
<dbReference type="CDD" id="cd00086">
    <property type="entry name" value="homeodomain"/>
    <property type="match status" value="1"/>
</dbReference>
<reference evidence="10" key="1">
    <citation type="submission" date="2012-09" db="EMBL/GenBank/DDBJ databases">
        <authorList>
            <person name="Martin A.A."/>
        </authorList>
    </citation>
    <scope>NUCLEOTIDE SEQUENCE</scope>
</reference>
<feature type="domain" description="POU-specific" evidence="9">
    <location>
        <begin position="54"/>
        <end position="126"/>
    </location>
</feature>
<dbReference type="Gene3D" id="1.10.260.40">
    <property type="entry name" value="lambda repressor-like DNA-binding domains"/>
    <property type="match status" value="1"/>
</dbReference>
<keyword evidence="7" id="KW-0732">Signal</keyword>
<evidence type="ECO:0000256" key="4">
    <source>
        <dbReference type="ARBA" id="ARBA00023242"/>
    </source>
</evidence>
<accession>A0A158P6V9</accession>
<keyword evidence="10" id="KW-1185">Reference proteome</keyword>
<feature type="signal peptide" evidence="7">
    <location>
        <begin position="1"/>
        <end position="21"/>
    </location>
</feature>
<dbReference type="PRINTS" id="PR00028">
    <property type="entry name" value="POUDOMAIN"/>
</dbReference>
<dbReference type="InterPro" id="IPR009057">
    <property type="entry name" value="Homeodomain-like_sf"/>
</dbReference>
<dbReference type="PANTHER" id="PTHR11636:SF89">
    <property type="entry name" value="POU DOMAIN PROTEIN 2, ISOFORM B-RELATED"/>
    <property type="match status" value="1"/>
</dbReference>
<dbReference type="GO" id="GO:0000978">
    <property type="term" value="F:RNA polymerase II cis-regulatory region sequence-specific DNA binding"/>
    <property type="evidence" value="ECO:0007669"/>
    <property type="project" value="TreeGrafter"/>
</dbReference>
<dbReference type="STRING" id="6313.A0A158P6V9"/>
<dbReference type="InterPro" id="IPR010982">
    <property type="entry name" value="Lambda_DNA-bd_dom_sf"/>
</dbReference>
<dbReference type="InterPro" id="IPR001356">
    <property type="entry name" value="HD"/>
</dbReference>
<dbReference type="SMART" id="SM00352">
    <property type="entry name" value="POU"/>
    <property type="match status" value="1"/>
</dbReference>
<dbReference type="Gene3D" id="1.10.10.60">
    <property type="entry name" value="Homeodomain-like"/>
    <property type="match status" value="1"/>
</dbReference>
<dbReference type="AlphaFoldDB" id="A0A158P6V9"/>
<evidence type="ECO:0000313" key="10">
    <source>
        <dbReference type="Proteomes" id="UP000035642"/>
    </source>
</evidence>
<feature type="domain" description="Homeobox" evidence="8">
    <location>
        <begin position="144"/>
        <end position="204"/>
    </location>
</feature>
<protein>
    <submittedName>
        <fullName evidence="11">POU domain protein</fullName>
    </submittedName>
</protein>
<dbReference type="GO" id="GO:0005634">
    <property type="term" value="C:nucleus"/>
    <property type="evidence" value="ECO:0007669"/>
    <property type="project" value="UniProtKB-SubCell"/>
</dbReference>
<name>A0A158P6V9_ANGCA</name>
<dbReference type="InterPro" id="IPR000327">
    <property type="entry name" value="POU_dom"/>
</dbReference>
<dbReference type="InterPro" id="IPR050255">
    <property type="entry name" value="POU_domain_TF"/>
</dbReference>
<keyword evidence="3 5" id="KW-0371">Homeobox</keyword>
<evidence type="ECO:0000256" key="2">
    <source>
        <dbReference type="ARBA" id="ARBA00023125"/>
    </source>
</evidence>
<evidence type="ECO:0000256" key="5">
    <source>
        <dbReference type="PROSITE-ProRule" id="PRU00108"/>
    </source>
</evidence>
<dbReference type="SUPFAM" id="SSF46689">
    <property type="entry name" value="Homeodomain-like"/>
    <property type="match status" value="1"/>
</dbReference>
<evidence type="ECO:0000256" key="6">
    <source>
        <dbReference type="RuleBase" id="RU000682"/>
    </source>
</evidence>
<dbReference type="PROSITE" id="PS51179">
    <property type="entry name" value="POU_3"/>
    <property type="match status" value="1"/>
</dbReference>
<evidence type="ECO:0000259" key="9">
    <source>
        <dbReference type="PROSITE" id="PS51179"/>
    </source>
</evidence>
<proteinExistence type="predicted"/>
<comment type="subcellular location">
    <subcellularLocation>
        <location evidence="1 5 6">Nucleus</location>
    </subcellularLocation>
</comment>
<dbReference type="PANTHER" id="PTHR11636">
    <property type="entry name" value="POU DOMAIN"/>
    <property type="match status" value="1"/>
</dbReference>
<evidence type="ECO:0000313" key="11">
    <source>
        <dbReference type="WBParaSite" id="ACAC_0000162301-mRNA-1"/>
    </source>
</evidence>